<organism evidence="4 5">
    <name type="scientific">Psychromonas aquatilis</name>
    <dbReference type="NCBI Taxonomy" id="2005072"/>
    <lineage>
        <taxon>Bacteria</taxon>
        <taxon>Pseudomonadati</taxon>
        <taxon>Pseudomonadota</taxon>
        <taxon>Gammaproteobacteria</taxon>
        <taxon>Alteromonadales</taxon>
        <taxon>Psychromonadaceae</taxon>
        <taxon>Psychromonas</taxon>
    </lineage>
</organism>
<keyword evidence="3" id="KW-0732">Signal</keyword>
<feature type="compositionally biased region" description="Basic and acidic residues" evidence="1">
    <location>
        <begin position="784"/>
        <end position="815"/>
    </location>
</feature>
<gene>
    <name evidence="4" type="ORF">V6256_03110</name>
</gene>
<keyword evidence="5" id="KW-1185">Reference proteome</keyword>
<feature type="compositionally biased region" description="Polar residues" evidence="1">
    <location>
        <begin position="392"/>
        <end position="402"/>
    </location>
</feature>
<feature type="signal peptide" evidence="3">
    <location>
        <begin position="1"/>
        <end position="22"/>
    </location>
</feature>
<feature type="transmembrane region" description="Helical" evidence="2">
    <location>
        <begin position="544"/>
        <end position="565"/>
    </location>
</feature>
<name>A0ABU9GMP3_9GAMM</name>
<evidence type="ECO:0000313" key="5">
    <source>
        <dbReference type="Proteomes" id="UP001369082"/>
    </source>
</evidence>
<feature type="region of interest" description="Disordered" evidence="1">
    <location>
        <begin position="362"/>
        <end position="414"/>
    </location>
</feature>
<reference evidence="4 5" key="1">
    <citation type="submission" date="2024-02" db="EMBL/GenBank/DDBJ databases">
        <title>Bacteria isolated from the canopy kelp, Nereocystis luetkeana.</title>
        <authorList>
            <person name="Pfister C.A."/>
            <person name="Younker I.T."/>
            <person name="Light S.H."/>
        </authorList>
    </citation>
    <scope>NUCLEOTIDE SEQUENCE [LARGE SCALE GENOMIC DNA]</scope>
    <source>
        <strain evidence="4 5">TI.1.05</strain>
    </source>
</reference>
<proteinExistence type="predicted"/>
<feature type="compositionally biased region" description="Basic and acidic residues" evidence="1">
    <location>
        <begin position="768"/>
        <end position="777"/>
    </location>
</feature>
<comment type="caution">
    <text evidence="4">The sequence shown here is derived from an EMBL/GenBank/DDBJ whole genome shotgun (WGS) entry which is preliminary data.</text>
</comment>
<dbReference type="Gene3D" id="1.20.58.2200">
    <property type="match status" value="1"/>
</dbReference>
<feature type="compositionally biased region" description="Basic and acidic residues" evidence="1">
    <location>
        <begin position="747"/>
        <end position="757"/>
    </location>
</feature>
<feature type="compositionally biased region" description="Basic and acidic residues" evidence="1">
    <location>
        <begin position="701"/>
        <end position="716"/>
    </location>
</feature>
<keyword evidence="2" id="KW-0812">Transmembrane</keyword>
<feature type="region of interest" description="Disordered" evidence="1">
    <location>
        <begin position="655"/>
        <end position="818"/>
    </location>
</feature>
<keyword evidence="2" id="KW-1133">Transmembrane helix</keyword>
<dbReference type="Proteomes" id="UP001369082">
    <property type="component" value="Unassembled WGS sequence"/>
</dbReference>
<dbReference type="InterPro" id="IPR020012">
    <property type="entry name" value="LysM_FimV"/>
</dbReference>
<evidence type="ECO:0000256" key="3">
    <source>
        <dbReference type="SAM" id="SignalP"/>
    </source>
</evidence>
<evidence type="ECO:0000256" key="1">
    <source>
        <dbReference type="SAM" id="MobiDB-lite"/>
    </source>
</evidence>
<feature type="compositionally biased region" description="Basic and acidic residues" evidence="1">
    <location>
        <begin position="655"/>
        <end position="674"/>
    </location>
</feature>
<protein>
    <submittedName>
        <fullName evidence="4">FimV/HubP family polar landmark protein</fullName>
    </submittedName>
</protein>
<feature type="compositionally biased region" description="Polar residues" evidence="1">
    <location>
        <begin position="362"/>
        <end position="381"/>
    </location>
</feature>
<dbReference type="RefSeq" id="WP_341596598.1">
    <property type="nucleotide sequence ID" value="NZ_JBAKAZ010000007.1"/>
</dbReference>
<accession>A0ABU9GMP3</accession>
<dbReference type="EMBL" id="JBAKAZ010000007">
    <property type="protein sequence ID" value="MEL0628587.1"/>
    <property type="molecule type" value="Genomic_DNA"/>
</dbReference>
<keyword evidence="2" id="KW-0472">Membrane</keyword>
<evidence type="ECO:0000256" key="2">
    <source>
        <dbReference type="SAM" id="Phobius"/>
    </source>
</evidence>
<sequence>MNRILLSFVCCTALISTVNVYSDTSSADNQFQHYVTKQTYGPITTYETLWSVSNKLRPNKDVSVYQTLLAIYKTNPSAFLNGDINKIIINSVIDIPSTAFIAEQRNAEALKLLNIGPNKVSHLSNVKAQADLNIKDQDNSEQLALEPTTQNTDELPVDNVTTVAPTDAKYYLPDIATIQQARSQDEAEDTDQGMIYLSDLPSINEKSDTQEQTSALDKENDVEELNTTSVPESSIIDEASTTELLNEEDQTGANSEEVLVVAEDKVSVNDQANLVEGNTKVTDVENEQTDLTEDEASSTADLQVNLTVGEDTTNLDAHVDLSETQQTTELDKKEALVTDVEQEVETDPSLAEENVFNNVGQSVQSEEVNDAKQVNENTASQENDDIVDLNTGDETGNNQSIAEESVKTSETEQTTDSVAQALIEEMEVEQKESNSLPAPFSEAELQNQAQTEKTQSDIDKELALLYEQLNTVTEANKVLKQRLQPLSEQITLLSNQLNKGASVEDELQSLVEEYKAKIESFEQSPYSGEGFHNAIFRYITDSPIALISAILVPLILLTAIFLFLLRRKNNQDSLQAEDPNKSEIAGSELDGLDELDDFDILLSELTVLKNDDEIEVIKDKLEAIDNDLEDFVAKTIVLSDIEEYLDSEDRLSASKESVDEHLVEATDSSEHVHGLPEALDTENEQQTDKVDSLTIGDEQEQTNKKVVEENTHRAEAENSQVEEAGGGQVVTDGPHDKALEAGGSKVITDDPQDKASEVDGNTVVIDDPQDKASEADRSTVITDDSLHEAKEAAESKVVIDDPQDKGQQDHASTDDDKTDQDYIAIDYLLSNNDGNEVSEEEFDLDFGLDEFPDVINATDFDTDADRISAQLDLARAYLEIDEKKNAKAILVKLLDADEDKLQEVHRLLERIG</sequence>
<dbReference type="InterPro" id="IPR038440">
    <property type="entry name" value="FimV_C_sf"/>
</dbReference>
<feature type="chain" id="PRO_5045806228" evidence="3">
    <location>
        <begin position="23"/>
        <end position="912"/>
    </location>
</feature>
<dbReference type="NCBIfam" id="TIGR03505">
    <property type="entry name" value="FimV_core"/>
    <property type="match status" value="1"/>
</dbReference>
<evidence type="ECO:0000313" key="4">
    <source>
        <dbReference type="EMBL" id="MEL0628587.1"/>
    </source>
</evidence>
<feature type="region of interest" description="Disordered" evidence="1">
    <location>
        <begin position="199"/>
        <end position="254"/>
    </location>
</feature>